<name>A0ABW4DMP1_9LACO</name>
<dbReference type="Proteomes" id="UP001597244">
    <property type="component" value="Unassembled WGS sequence"/>
</dbReference>
<proteinExistence type="predicted"/>
<evidence type="ECO:0000313" key="1">
    <source>
        <dbReference type="EMBL" id="MFD1465103.1"/>
    </source>
</evidence>
<keyword evidence="2" id="KW-1185">Reference proteome</keyword>
<dbReference type="RefSeq" id="WP_125578229.1">
    <property type="nucleotide sequence ID" value="NZ_JBHTOF010000023.1"/>
</dbReference>
<accession>A0ABW4DMP1</accession>
<gene>
    <name evidence="1" type="ORF">ACFQ4L_03225</name>
</gene>
<comment type="caution">
    <text evidence="1">The sequence shown here is derived from an EMBL/GenBank/DDBJ whole genome shotgun (WGS) entry which is preliminary data.</text>
</comment>
<reference evidence="2" key="1">
    <citation type="journal article" date="2019" name="Int. J. Syst. Evol. Microbiol.">
        <title>The Global Catalogue of Microorganisms (GCM) 10K type strain sequencing project: providing services to taxonomists for standard genome sequencing and annotation.</title>
        <authorList>
            <consortium name="The Broad Institute Genomics Platform"/>
            <consortium name="The Broad Institute Genome Sequencing Center for Infectious Disease"/>
            <person name="Wu L."/>
            <person name="Ma J."/>
        </authorList>
    </citation>
    <scope>NUCLEOTIDE SEQUENCE [LARGE SCALE GENOMIC DNA]</scope>
    <source>
        <strain evidence="2">CCM 8951</strain>
    </source>
</reference>
<dbReference type="EMBL" id="JBHTOF010000023">
    <property type="protein sequence ID" value="MFD1465103.1"/>
    <property type="molecule type" value="Genomic_DNA"/>
</dbReference>
<sequence length="195" mass="21822">MNENEFVSFFEDVNKLLGEDPDKISGGLKAAEKGESSLGLLRLVVAKTIALKKDEEAITCFIPLTNSKNSGFGSAGYTGMYIPKSQESKRYLNEFSDLRGNRLLVITTHRIIYLTVIEFLDDDSQYISYDFSNVKAMNLQPRKIEKSIKITSENNSYFVLNIATLNGHVYSDILAPIDVQALLNASKKNLNLAHF</sequence>
<protein>
    <submittedName>
        <fullName evidence="1">PH domain-containing protein</fullName>
    </submittedName>
</protein>
<organism evidence="1 2">
    <name type="scientific">Lapidilactobacillus mulanensis</name>
    <dbReference type="NCBI Taxonomy" id="2485999"/>
    <lineage>
        <taxon>Bacteria</taxon>
        <taxon>Bacillati</taxon>
        <taxon>Bacillota</taxon>
        <taxon>Bacilli</taxon>
        <taxon>Lactobacillales</taxon>
        <taxon>Lactobacillaceae</taxon>
        <taxon>Lapidilactobacillus</taxon>
    </lineage>
</organism>
<evidence type="ECO:0000313" key="2">
    <source>
        <dbReference type="Proteomes" id="UP001597244"/>
    </source>
</evidence>